<dbReference type="CDD" id="cd04647">
    <property type="entry name" value="LbH_MAT_like"/>
    <property type="match status" value="1"/>
</dbReference>
<gene>
    <name evidence="3" type="ORF">GNE07_27570</name>
</gene>
<evidence type="ECO:0000256" key="2">
    <source>
        <dbReference type="ARBA" id="ARBA00022737"/>
    </source>
</evidence>
<dbReference type="Proteomes" id="UP000434223">
    <property type="component" value="Unassembled WGS sequence"/>
</dbReference>
<keyword evidence="1" id="KW-0808">Transferase</keyword>
<organism evidence="3 4">
    <name type="scientific">Hungatella hathewayi</name>
    <dbReference type="NCBI Taxonomy" id="154046"/>
    <lineage>
        <taxon>Bacteria</taxon>
        <taxon>Bacillati</taxon>
        <taxon>Bacillota</taxon>
        <taxon>Clostridia</taxon>
        <taxon>Lachnospirales</taxon>
        <taxon>Lachnospiraceae</taxon>
        <taxon>Hungatella</taxon>
    </lineage>
</organism>
<proteinExistence type="predicted"/>
<keyword evidence="3" id="KW-0012">Acyltransferase</keyword>
<name>A0AAW9WPL6_9FIRM</name>
<dbReference type="EMBL" id="WNME01000033">
    <property type="protein sequence ID" value="MUB66778.1"/>
    <property type="molecule type" value="Genomic_DNA"/>
</dbReference>
<comment type="caution">
    <text evidence="3">The sequence shown here is derived from an EMBL/GenBank/DDBJ whole genome shotgun (WGS) entry which is preliminary data.</text>
</comment>
<dbReference type="PROSITE" id="PS00101">
    <property type="entry name" value="HEXAPEP_TRANSFERASES"/>
    <property type="match status" value="1"/>
</dbReference>
<dbReference type="InterPro" id="IPR001451">
    <property type="entry name" value="Hexapep"/>
</dbReference>
<dbReference type="PANTHER" id="PTHR23416">
    <property type="entry name" value="SIALIC ACID SYNTHASE-RELATED"/>
    <property type="match status" value="1"/>
</dbReference>
<evidence type="ECO:0000313" key="3">
    <source>
        <dbReference type="EMBL" id="MUB66778.1"/>
    </source>
</evidence>
<dbReference type="Pfam" id="PF00132">
    <property type="entry name" value="Hexapep"/>
    <property type="match status" value="1"/>
</dbReference>
<accession>A0AAW9WPL6</accession>
<dbReference type="InterPro" id="IPR018357">
    <property type="entry name" value="Hexapep_transf_CS"/>
</dbReference>
<dbReference type="Gene3D" id="2.160.10.10">
    <property type="entry name" value="Hexapeptide repeat proteins"/>
    <property type="match status" value="1"/>
</dbReference>
<dbReference type="AlphaFoldDB" id="A0AAW9WPL6"/>
<sequence>MNKKRLLQTIGLTLKRGAGQRGEYLREKHILASVGENVYFQPRLVPLYPELIKLHNNVMVSAGVRLITHDASFVVLNRLGKGEFPEKVGCIEVMDNVYIGYNATIMPNVKIGSNVIVGAGALVSKDLEPNGVYVGVPAKRICSFDDYMVRHCENPDNQGGGIPIPMYSIIKTYLRKRLRKPGSSLRLVGV</sequence>
<reference evidence="3 4" key="1">
    <citation type="submission" date="2019-09" db="EMBL/GenBank/DDBJ databases">
        <title>Draft genome sequencing of Hungatella hathewayi 123Y-2.</title>
        <authorList>
            <person name="Lv Q."/>
            <person name="Li S."/>
        </authorList>
    </citation>
    <scope>NUCLEOTIDE SEQUENCE [LARGE SCALE GENOMIC DNA]</scope>
    <source>
        <strain evidence="3 4">123Y-2</strain>
    </source>
</reference>
<dbReference type="InterPro" id="IPR051159">
    <property type="entry name" value="Hexapeptide_acetyltransf"/>
</dbReference>
<protein>
    <submittedName>
        <fullName evidence="3">Acyltransferase</fullName>
    </submittedName>
</protein>
<keyword evidence="2" id="KW-0677">Repeat</keyword>
<dbReference type="SUPFAM" id="SSF51161">
    <property type="entry name" value="Trimeric LpxA-like enzymes"/>
    <property type="match status" value="1"/>
</dbReference>
<dbReference type="GO" id="GO:0016746">
    <property type="term" value="F:acyltransferase activity"/>
    <property type="evidence" value="ECO:0007669"/>
    <property type="project" value="UniProtKB-KW"/>
</dbReference>
<dbReference type="InterPro" id="IPR011004">
    <property type="entry name" value="Trimer_LpxA-like_sf"/>
</dbReference>
<evidence type="ECO:0000313" key="4">
    <source>
        <dbReference type="Proteomes" id="UP000434223"/>
    </source>
</evidence>
<evidence type="ECO:0000256" key="1">
    <source>
        <dbReference type="ARBA" id="ARBA00022679"/>
    </source>
</evidence>
<dbReference type="RefSeq" id="WP_118077584.1">
    <property type="nucleotide sequence ID" value="NZ_CAJKZF010000036.1"/>
</dbReference>